<keyword evidence="2" id="KW-0479">Metal-binding</keyword>
<dbReference type="Proteomes" id="UP001328107">
    <property type="component" value="Unassembled WGS sequence"/>
</dbReference>
<keyword evidence="6" id="KW-0539">Nucleus</keyword>
<organism evidence="10 11">
    <name type="scientific">Pristionchus mayeri</name>
    <dbReference type="NCBI Taxonomy" id="1317129"/>
    <lineage>
        <taxon>Eukaryota</taxon>
        <taxon>Metazoa</taxon>
        <taxon>Ecdysozoa</taxon>
        <taxon>Nematoda</taxon>
        <taxon>Chromadorea</taxon>
        <taxon>Rhabditida</taxon>
        <taxon>Rhabditina</taxon>
        <taxon>Diplogasteromorpha</taxon>
        <taxon>Diplogasteroidea</taxon>
        <taxon>Neodiplogasteridae</taxon>
        <taxon>Pristionchus</taxon>
    </lineage>
</organism>
<dbReference type="Gene3D" id="3.30.160.60">
    <property type="entry name" value="Classic Zinc Finger"/>
    <property type="match status" value="4"/>
</dbReference>
<feature type="domain" description="C2H2-type" evidence="9">
    <location>
        <begin position="431"/>
        <end position="461"/>
    </location>
</feature>
<feature type="compositionally biased region" description="Basic and acidic residues" evidence="8">
    <location>
        <begin position="509"/>
        <end position="523"/>
    </location>
</feature>
<dbReference type="GO" id="GO:0008270">
    <property type="term" value="F:zinc ion binding"/>
    <property type="evidence" value="ECO:0007669"/>
    <property type="project" value="UniProtKB-KW"/>
</dbReference>
<feature type="compositionally biased region" description="Acidic residues" evidence="8">
    <location>
        <begin position="493"/>
        <end position="508"/>
    </location>
</feature>
<feature type="domain" description="C2H2-type" evidence="9">
    <location>
        <begin position="155"/>
        <end position="182"/>
    </location>
</feature>
<dbReference type="SMART" id="SM00355">
    <property type="entry name" value="ZnF_C2H2"/>
    <property type="match status" value="7"/>
</dbReference>
<evidence type="ECO:0000256" key="6">
    <source>
        <dbReference type="ARBA" id="ARBA00023242"/>
    </source>
</evidence>
<dbReference type="SUPFAM" id="SSF57667">
    <property type="entry name" value="beta-beta-alpha zinc fingers"/>
    <property type="match status" value="4"/>
</dbReference>
<dbReference type="GO" id="GO:0005634">
    <property type="term" value="C:nucleus"/>
    <property type="evidence" value="ECO:0007669"/>
    <property type="project" value="UniProtKB-SubCell"/>
</dbReference>
<evidence type="ECO:0000256" key="7">
    <source>
        <dbReference type="PROSITE-ProRule" id="PRU00042"/>
    </source>
</evidence>
<comment type="caution">
    <text evidence="10">The sequence shown here is derived from an EMBL/GenBank/DDBJ whole genome shotgun (WGS) entry which is preliminary data.</text>
</comment>
<feature type="domain" description="C2H2-type" evidence="9">
    <location>
        <begin position="343"/>
        <end position="370"/>
    </location>
</feature>
<evidence type="ECO:0000256" key="5">
    <source>
        <dbReference type="ARBA" id="ARBA00022833"/>
    </source>
</evidence>
<dbReference type="PROSITE" id="PS00028">
    <property type="entry name" value="ZINC_FINGER_C2H2_1"/>
    <property type="match status" value="7"/>
</dbReference>
<feature type="domain" description="C2H2-type" evidence="9">
    <location>
        <begin position="183"/>
        <end position="210"/>
    </location>
</feature>
<evidence type="ECO:0000256" key="8">
    <source>
        <dbReference type="SAM" id="MobiDB-lite"/>
    </source>
</evidence>
<dbReference type="InterPro" id="IPR013087">
    <property type="entry name" value="Znf_C2H2_type"/>
</dbReference>
<dbReference type="PANTHER" id="PTHR24394:SF29">
    <property type="entry name" value="MYONEURIN"/>
    <property type="match status" value="1"/>
</dbReference>
<dbReference type="PROSITE" id="PS50157">
    <property type="entry name" value="ZINC_FINGER_C2H2_2"/>
    <property type="match status" value="6"/>
</dbReference>
<reference evidence="11" key="1">
    <citation type="submission" date="2022-10" db="EMBL/GenBank/DDBJ databases">
        <title>Genome assembly of Pristionchus species.</title>
        <authorList>
            <person name="Yoshida K."/>
            <person name="Sommer R.J."/>
        </authorList>
    </citation>
    <scope>NUCLEOTIDE SEQUENCE [LARGE SCALE GENOMIC DNA]</scope>
    <source>
        <strain evidence="11">RS5460</strain>
    </source>
</reference>
<gene>
    <name evidence="10" type="ORF">PMAYCL1PPCAC_23372</name>
</gene>
<feature type="domain" description="C2H2-type" evidence="9">
    <location>
        <begin position="401"/>
        <end position="430"/>
    </location>
</feature>
<evidence type="ECO:0000313" key="11">
    <source>
        <dbReference type="Proteomes" id="UP001328107"/>
    </source>
</evidence>
<dbReference type="Pfam" id="PF00096">
    <property type="entry name" value="zf-C2H2"/>
    <property type="match status" value="1"/>
</dbReference>
<evidence type="ECO:0000313" key="10">
    <source>
        <dbReference type="EMBL" id="GMR53177.1"/>
    </source>
</evidence>
<dbReference type="PANTHER" id="PTHR24394">
    <property type="entry name" value="ZINC FINGER PROTEIN"/>
    <property type="match status" value="1"/>
</dbReference>
<accession>A0AAN5CZ48</accession>
<dbReference type="InterPro" id="IPR036236">
    <property type="entry name" value="Znf_C2H2_sf"/>
</dbReference>
<keyword evidence="4 7" id="KW-0863">Zinc-finger</keyword>
<evidence type="ECO:0000256" key="1">
    <source>
        <dbReference type="ARBA" id="ARBA00004123"/>
    </source>
</evidence>
<feature type="region of interest" description="Disordered" evidence="8">
    <location>
        <begin position="480"/>
        <end position="558"/>
    </location>
</feature>
<dbReference type="Pfam" id="PF13894">
    <property type="entry name" value="zf-C2H2_4"/>
    <property type="match status" value="1"/>
</dbReference>
<evidence type="ECO:0000256" key="4">
    <source>
        <dbReference type="ARBA" id="ARBA00022771"/>
    </source>
</evidence>
<dbReference type="AlphaFoldDB" id="A0AAN5CZ48"/>
<comment type="subcellular location">
    <subcellularLocation>
        <location evidence="1">Nucleus</location>
    </subcellularLocation>
</comment>
<keyword evidence="3" id="KW-0677">Repeat</keyword>
<feature type="region of interest" description="Disordered" evidence="8">
    <location>
        <begin position="53"/>
        <end position="72"/>
    </location>
</feature>
<evidence type="ECO:0000259" key="9">
    <source>
        <dbReference type="PROSITE" id="PS50157"/>
    </source>
</evidence>
<dbReference type="FunFam" id="3.30.160.60:FF:000624">
    <property type="entry name" value="zinc finger protein 697"/>
    <property type="match status" value="1"/>
</dbReference>
<sequence length="581" mass="66677">MEQRAKLYGAMSHAPMEEGQIVEEHGYPDEHLDEHDLDDGEYEYGYIPQWEGDTEEEEEIAQEQSTGHDLIGEHPEGEEYAEEFSEFVEFDDEEEAKRYIAKLEGVDLIEEEEELIEENGEGSNQYMEEEVMHDDSEGPLYNMYQHTTGRRATIHQCEVCGVVVKHPSKIAAHMRTHTGERPFHCDICGRSFTQRTPWRMHMKRHAQDLPFPCSSGCGKAFPNASQRNAHDLRHMGRPRQGQPRPHLKPQKRQFIPNGNLLADRFDVIDALIEDNPPVIDVRDHHLELGEDAHNRIDEVINAVAENREVRHVPIKAKAPVPTAPPEVAAARRPKTRRAPPIVAECQICGLLLKHPSKIQAHMRSHSGVKLHKCQYCGLSVATNYALRMHVMRKHTEGDRPIPCQWECGKKFVSVSAKNEHEKIVHGGYKRYVCKVGGCYRLFARRSHYLNHKLKDHAGLNHVDEFGDAIDQDLEMSEMVREADERTNYPVKVEDEEAEENDGGEEEREAEERTEQQIHARRMLELGMPPSPLLRREREDASEDDSSSSPPILRREEVSILPLVPRLPMKIARIVRRRGGMQ</sequence>
<keyword evidence="11" id="KW-1185">Reference proteome</keyword>
<dbReference type="EMBL" id="BTRK01000005">
    <property type="protein sequence ID" value="GMR53177.1"/>
    <property type="molecule type" value="Genomic_DNA"/>
</dbReference>
<feature type="domain" description="C2H2-type" evidence="9">
    <location>
        <begin position="211"/>
        <end position="239"/>
    </location>
</feature>
<dbReference type="GO" id="GO:0000981">
    <property type="term" value="F:DNA-binding transcription factor activity, RNA polymerase II-specific"/>
    <property type="evidence" value="ECO:0007669"/>
    <property type="project" value="TreeGrafter"/>
</dbReference>
<protein>
    <recommendedName>
        <fullName evidence="9">C2H2-type domain-containing protein</fullName>
    </recommendedName>
</protein>
<evidence type="ECO:0000256" key="2">
    <source>
        <dbReference type="ARBA" id="ARBA00022723"/>
    </source>
</evidence>
<name>A0AAN5CZ48_9BILA</name>
<proteinExistence type="predicted"/>
<evidence type="ECO:0000256" key="3">
    <source>
        <dbReference type="ARBA" id="ARBA00022737"/>
    </source>
</evidence>
<keyword evidence="5" id="KW-0862">Zinc</keyword>